<sequence length="222" mass="24519">MRILLVEDDAMLGDALAKTLIQHAHAVDWVRDGRAASEHWDCTDYDMVLLDLGLPGRDGLRVLADARAAGRDTPVVIVTARDSLPDRVAGLDAGADDYLLKPFAVDELLARIRAIARRRSGRAKPVIEHLGLVLDLSERNGCFEGTQLTFTRREFALLTALLEQPGRVWTREQLVERLYGWNDGIASNALEVQIHALRRKLGADYIGTARGIGYFIPKTAPA</sequence>
<dbReference type="PROSITE" id="PS50110">
    <property type="entry name" value="RESPONSE_REGULATORY"/>
    <property type="match status" value="1"/>
</dbReference>
<keyword evidence="5" id="KW-0805">Transcription regulation</keyword>
<dbReference type="EMBL" id="JAAMOW010000007">
    <property type="protein sequence ID" value="NGY05991.1"/>
    <property type="molecule type" value="Genomic_DNA"/>
</dbReference>
<evidence type="ECO:0000256" key="6">
    <source>
        <dbReference type="ARBA" id="ARBA00023125"/>
    </source>
</evidence>
<evidence type="ECO:0000256" key="3">
    <source>
        <dbReference type="ARBA" id="ARBA00022553"/>
    </source>
</evidence>
<accession>A0A6M2BUW3</accession>
<evidence type="ECO:0000313" key="12">
    <source>
        <dbReference type="EMBL" id="NGY05991.1"/>
    </source>
</evidence>
<dbReference type="Proteomes" id="UP000472676">
    <property type="component" value="Unassembled WGS sequence"/>
</dbReference>
<evidence type="ECO:0000256" key="4">
    <source>
        <dbReference type="ARBA" id="ARBA00023012"/>
    </source>
</evidence>
<dbReference type="Gene3D" id="1.10.10.10">
    <property type="entry name" value="Winged helix-like DNA-binding domain superfamily/Winged helix DNA-binding domain"/>
    <property type="match status" value="1"/>
</dbReference>
<dbReference type="SMART" id="SM00862">
    <property type="entry name" value="Trans_reg_C"/>
    <property type="match status" value="1"/>
</dbReference>
<dbReference type="PROSITE" id="PS51755">
    <property type="entry name" value="OMPR_PHOB"/>
    <property type="match status" value="1"/>
</dbReference>
<dbReference type="GO" id="GO:0000156">
    <property type="term" value="F:phosphorelay response regulator activity"/>
    <property type="evidence" value="ECO:0007669"/>
    <property type="project" value="TreeGrafter"/>
</dbReference>
<keyword evidence="4" id="KW-0902">Two-component regulatory system</keyword>
<keyword evidence="7" id="KW-0804">Transcription</keyword>
<dbReference type="InterPro" id="IPR011006">
    <property type="entry name" value="CheY-like_superfamily"/>
</dbReference>
<dbReference type="SMART" id="SM00448">
    <property type="entry name" value="REC"/>
    <property type="match status" value="1"/>
</dbReference>
<reference evidence="12 13" key="1">
    <citation type="journal article" date="2014" name="Int. J. Syst. Evol. Microbiol.">
        <title>Solimonas terrae sp. nov., isolated from soil.</title>
        <authorList>
            <person name="Kim S.J."/>
            <person name="Moon J.Y."/>
            <person name="Weon H.Y."/>
            <person name="Ahn J.H."/>
            <person name="Chen W.M."/>
            <person name="Kwon S.W."/>
        </authorList>
    </citation>
    <scope>NUCLEOTIDE SEQUENCE [LARGE SCALE GENOMIC DNA]</scope>
    <source>
        <strain evidence="12 13">KIS83-12</strain>
    </source>
</reference>
<evidence type="ECO:0000256" key="7">
    <source>
        <dbReference type="ARBA" id="ARBA00023163"/>
    </source>
</evidence>
<dbReference type="FunFam" id="3.40.50.2300:FF:000002">
    <property type="entry name" value="DNA-binding response regulator PhoP"/>
    <property type="match status" value="1"/>
</dbReference>
<dbReference type="RefSeq" id="WP_166258585.1">
    <property type="nucleotide sequence ID" value="NZ_JAAMOW010000007.1"/>
</dbReference>
<dbReference type="GO" id="GO:0005829">
    <property type="term" value="C:cytosol"/>
    <property type="evidence" value="ECO:0007669"/>
    <property type="project" value="TreeGrafter"/>
</dbReference>
<dbReference type="GO" id="GO:0032993">
    <property type="term" value="C:protein-DNA complex"/>
    <property type="evidence" value="ECO:0007669"/>
    <property type="project" value="TreeGrafter"/>
</dbReference>
<dbReference type="PANTHER" id="PTHR48111">
    <property type="entry name" value="REGULATOR OF RPOS"/>
    <property type="match status" value="1"/>
</dbReference>
<evidence type="ECO:0000256" key="9">
    <source>
        <dbReference type="PROSITE-ProRule" id="PRU01091"/>
    </source>
</evidence>
<dbReference type="InterPro" id="IPR039420">
    <property type="entry name" value="WalR-like"/>
</dbReference>
<organism evidence="12 13">
    <name type="scientific">Solimonas terrae</name>
    <dbReference type="NCBI Taxonomy" id="1396819"/>
    <lineage>
        <taxon>Bacteria</taxon>
        <taxon>Pseudomonadati</taxon>
        <taxon>Pseudomonadota</taxon>
        <taxon>Gammaproteobacteria</taxon>
        <taxon>Nevskiales</taxon>
        <taxon>Nevskiaceae</taxon>
        <taxon>Solimonas</taxon>
    </lineage>
</organism>
<comment type="caution">
    <text evidence="12">The sequence shown here is derived from an EMBL/GenBank/DDBJ whole genome shotgun (WGS) entry which is preliminary data.</text>
</comment>
<dbReference type="InterPro" id="IPR001789">
    <property type="entry name" value="Sig_transdc_resp-reg_receiver"/>
</dbReference>
<gene>
    <name evidence="12" type="ORF">G7Y85_14545</name>
</gene>
<evidence type="ECO:0000256" key="5">
    <source>
        <dbReference type="ARBA" id="ARBA00023015"/>
    </source>
</evidence>
<dbReference type="CDD" id="cd00383">
    <property type="entry name" value="trans_reg_C"/>
    <property type="match status" value="1"/>
</dbReference>
<feature type="domain" description="Response regulatory" evidence="10">
    <location>
        <begin position="2"/>
        <end position="116"/>
    </location>
</feature>
<dbReference type="Gene3D" id="3.40.50.2300">
    <property type="match status" value="1"/>
</dbReference>
<dbReference type="PANTHER" id="PTHR48111:SF35">
    <property type="entry name" value="TRANSCRIPTIONAL REGULATORY PROTEIN QSEB"/>
    <property type="match status" value="1"/>
</dbReference>
<comment type="subcellular location">
    <subcellularLocation>
        <location evidence="1">Cytoplasm</location>
    </subcellularLocation>
</comment>
<dbReference type="GO" id="GO:0006355">
    <property type="term" value="P:regulation of DNA-templated transcription"/>
    <property type="evidence" value="ECO:0007669"/>
    <property type="project" value="InterPro"/>
</dbReference>
<evidence type="ECO:0000313" key="13">
    <source>
        <dbReference type="Proteomes" id="UP000472676"/>
    </source>
</evidence>
<dbReference type="AlphaFoldDB" id="A0A6M2BUW3"/>
<evidence type="ECO:0000256" key="1">
    <source>
        <dbReference type="ARBA" id="ARBA00004496"/>
    </source>
</evidence>
<keyword evidence="13" id="KW-1185">Reference proteome</keyword>
<feature type="domain" description="OmpR/PhoB-type" evidence="11">
    <location>
        <begin position="124"/>
        <end position="218"/>
    </location>
</feature>
<dbReference type="Pfam" id="PF00072">
    <property type="entry name" value="Response_reg"/>
    <property type="match status" value="1"/>
</dbReference>
<name>A0A6M2BUW3_9GAMM</name>
<keyword evidence="2" id="KW-0963">Cytoplasm</keyword>
<dbReference type="Gene3D" id="6.10.250.690">
    <property type="match status" value="1"/>
</dbReference>
<dbReference type="InterPro" id="IPR001867">
    <property type="entry name" value="OmpR/PhoB-type_DNA-bd"/>
</dbReference>
<evidence type="ECO:0000259" key="11">
    <source>
        <dbReference type="PROSITE" id="PS51755"/>
    </source>
</evidence>
<proteinExistence type="predicted"/>
<dbReference type="InterPro" id="IPR036388">
    <property type="entry name" value="WH-like_DNA-bd_sf"/>
</dbReference>
<keyword evidence="3 8" id="KW-0597">Phosphoprotein</keyword>
<dbReference type="Pfam" id="PF00486">
    <property type="entry name" value="Trans_reg_C"/>
    <property type="match status" value="1"/>
</dbReference>
<evidence type="ECO:0000259" key="10">
    <source>
        <dbReference type="PROSITE" id="PS50110"/>
    </source>
</evidence>
<dbReference type="CDD" id="cd17624">
    <property type="entry name" value="REC_OmpR_PmrA-like"/>
    <property type="match status" value="1"/>
</dbReference>
<dbReference type="SUPFAM" id="SSF52172">
    <property type="entry name" value="CheY-like"/>
    <property type="match status" value="1"/>
</dbReference>
<keyword evidence="6 9" id="KW-0238">DNA-binding</keyword>
<feature type="modified residue" description="4-aspartylphosphate" evidence="8">
    <location>
        <position position="51"/>
    </location>
</feature>
<dbReference type="GO" id="GO:0000976">
    <property type="term" value="F:transcription cis-regulatory region binding"/>
    <property type="evidence" value="ECO:0007669"/>
    <property type="project" value="TreeGrafter"/>
</dbReference>
<feature type="DNA-binding region" description="OmpR/PhoB-type" evidence="9">
    <location>
        <begin position="124"/>
        <end position="218"/>
    </location>
</feature>
<evidence type="ECO:0000256" key="8">
    <source>
        <dbReference type="PROSITE-ProRule" id="PRU00169"/>
    </source>
</evidence>
<evidence type="ECO:0000256" key="2">
    <source>
        <dbReference type="ARBA" id="ARBA00022490"/>
    </source>
</evidence>
<protein>
    <submittedName>
        <fullName evidence="12">Response regulator</fullName>
    </submittedName>
</protein>